<evidence type="ECO:0000313" key="2">
    <source>
        <dbReference type="EMBL" id="QHT89464.1"/>
    </source>
</evidence>
<dbReference type="EMBL" id="MN740141">
    <property type="protein sequence ID" value="QHT89464.1"/>
    <property type="molecule type" value="Genomic_DNA"/>
</dbReference>
<reference evidence="2" key="1">
    <citation type="journal article" date="2020" name="Nature">
        <title>Giant virus diversity and host interactions through global metagenomics.</title>
        <authorList>
            <person name="Schulz F."/>
            <person name="Roux S."/>
            <person name="Paez-Espino D."/>
            <person name="Jungbluth S."/>
            <person name="Walsh D.A."/>
            <person name="Denef V.J."/>
            <person name="McMahon K.D."/>
            <person name="Konstantinidis K.T."/>
            <person name="Eloe-Fadrosh E.A."/>
            <person name="Kyrpides N.C."/>
            <person name="Woyke T."/>
        </authorList>
    </citation>
    <scope>NUCLEOTIDE SEQUENCE</scope>
    <source>
        <strain evidence="2">GVMAG-M-3300023184-60</strain>
    </source>
</reference>
<organism evidence="2">
    <name type="scientific">viral metagenome</name>
    <dbReference type="NCBI Taxonomy" id="1070528"/>
    <lineage>
        <taxon>unclassified sequences</taxon>
        <taxon>metagenomes</taxon>
        <taxon>organismal metagenomes</taxon>
    </lineage>
</organism>
<dbReference type="AlphaFoldDB" id="A0A6C0I927"/>
<feature type="coiled-coil region" evidence="1">
    <location>
        <begin position="453"/>
        <end position="495"/>
    </location>
</feature>
<proteinExistence type="predicted"/>
<sequence length="865" mass="99851">MAGASGNTSKKEKEIFAELDALQDNSIHEWLDKIKKDGAKDNKVPNPLSKTGSTISTISKGGIYPAIIKWCIKNYPTYNFTNIPNYKEISSHISGSPAATASPAAATAKAKSPAIDFILIAKKWKDNPNVDPFTGASVTISINPASEYVAIYSKIIDGLTKHLLKISSKKVLSVEDCKYIKESMPDEHAIYNTGTDIIHYDHLLFKNFLNKHAYDKDYLKEIQPYVYSHIYDKIEATLTSYGYNDYNNVSELLVNFCPLSFDPVNPTYTFTIGYMIERMCKDIKNVLYMHESKITSEQINKAIFNKEVIKYFISIVKLHLNFGLITNESLRIEIRSHFNNNKLTKYKVDSKKDFHFVDYIYNQFVDHFFPRNPYNPTQYDLTKDVNVCDALLPVYDCILKLYSDNNIKKNRYRYIKDPTINKPQEPQYPIKRQLPQDLQRYKILSSRPSSVKDASKERQIKEMEEENARIFDEKLKVYEKEKKVYEKKIEIYEKNKSVKNGINIFDYRISSKHNKGQWDGEALQMNKPRNRSAGVVKVPKALYANPYANVKAYRSASPNKYNRNSSGAPRVSFVRYDKKNKTFILKKEAKIAKHNGNDIVYNNTEDPNTQEDFDNMDEKKQKYTSDIVFNDANNNTFHYRFETITMYNYVLNCIENCKEPKNILVDLELTDENLDEICRKIKFFTNKPTLNSHREVRALLDNCKHDNLLAFSYEVVNLPVFTTKPIIGRVNIFLVINLGGILFRVINKIDPDGSAPNNYPNQNDKDNSVVLVLPYLTEETLNGVNGVGGLEETYHPVSILTELQQKLPKGDMLGVKYFPYRKNNNDGERWKEIVKLPQFDLNFSDTKDVVFKKLTDYKNNKIAVL</sequence>
<accession>A0A6C0I927</accession>
<name>A0A6C0I927_9ZZZZ</name>
<protein>
    <submittedName>
        <fullName evidence="2">Uncharacterized protein</fullName>
    </submittedName>
</protein>
<keyword evidence="1" id="KW-0175">Coiled coil</keyword>
<evidence type="ECO:0000256" key="1">
    <source>
        <dbReference type="SAM" id="Coils"/>
    </source>
</evidence>